<reference evidence="2" key="1">
    <citation type="submission" date="2021-10" db="EMBL/GenBank/DDBJ databases">
        <title>The complete genome sequence of Leeia sp. TBRC 13508.</title>
        <authorList>
            <person name="Charoenyingcharoen P."/>
            <person name="Yukphan P."/>
        </authorList>
    </citation>
    <scope>NUCLEOTIDE SEQUENCE</scope>
    <source>
        <strain evidence="2">TBRC 13508</strain>
    </source>
</reference>
<organism evidence="2 3">
    <name type="scientific">Leeia speluncae</name>
    <dbReference type="NCBI Taxonomy" id="2884804"/>
    <lineage>
        <taxon>Bacteria</taxon>
        <taxon>Pseudomonadati</taxon>
        <taxon>Pseudomonadota</taxon>
        <taxon>Betaproteobacteria</taxon>
        <taxon>Neisseriales</taxon>
        <taxon>Leeiaceae</taxon>
        <taxon>Leeia</taxon>
    </lineage>
</organism>
<feature type="domain" description="Uracil-DNA glycosylase-like" evidence="1">
    <location>
        <begin position="9"/>
        <end position="157"/>
    </location>
</feature>
<dbReference type="EC" id="3.2.2.15" evidence="2"/>
<dbReference type="NCBIfam" id="TIGR04274">
    <property type="entry name" value="hypoxanDNAglyco"/>
    <property type="match status" value="1"/>
</dbReference>
<dbReference type="Gene3D" id="3.40.470.10">
    <property type="entry name" value="Uracil-DNA glycosylase-like domain"/>
    <property type="match status" value="1"/>
</dbReference>
<dbReference type="RefSeq" id="WP_227177691.1">
    <property type="nucleotide sequence ID" value="NZ_JAJBZT010000001.1"/>
</dbReference>
<comment type="caution">
    <text evidence="2">The sequence shown here is derived from an EMBL/GenBank/DDBJ whole genome shotgun (WGS) entry which is preliminary data.</text>
</comment>
<dbReference type="InterPro" id="IPR005122">
    <property type="entry name" value="Uracil-DNA_glycosylase-like"/>
</dbReference>
<dbReference type="CDD" id="cd10032">
    <property type="entry name" value="UDG-F6_HDG"/>
    <property type="match status" value="1"/>
</dbReference>
<dbReference type="SMART" id="SM00986">
    <property type="entry name" value="UDG"/>
    <property type="match status" value="1"/>
</dbReference>
<dbReference type="Proteomes" id="UP001165395">
    <property type="component" value="Unassembled WGS sequence"/>
</dbReference>
<protein>
    <submittedName>
        <fullName evidence="2">DNA-deoxyinosine glycosylase</fullName>
        <ecNumber evidence="2">3.2.2.15</ecNumber>
    </submittedName>
</protein>
<keyword evidence="2" id="KW-0378">Hydrolase</keyword>
<dbReference type="GO" id="GO:0033958">
    <property type="term" value="F:DNA-deoxyinosine glycosylase activity"/>
    <property type="evidence" value="ECO:0007669"/>
    <property type="project" value="UniProtKB-EC"/>
</dbReference>
<proteinExistence type="predicted"/>
<evidence type="ECO:0000313" key="2">
    <source>
        <dbReference type="EMBL" id="MCB6182186.1"/>
    </source>
</evidence>
<dbReference type="EMBL" id="JAJBZT010000001">
    <property type="protein sequence ID" value="MCB6182186.1"/>
    <property type="molecule type" value="Genomic_DNA"/>
</dbReference>
<dbReference type="Pfam" id="PF03167">
    <property type="entry name" value="UDG"/>
    <property type="match status" value="1"/>
</dbReference>
<keyword evidence="2" id="KW-0326">Glycosidase</keyword>
<dbReference type="InterPro" id="IPR036895">
    <property type="entry name" value="Uracil-DNA_glycosylase-like_sf"/>
</dbReference>
<gene>
    <name evidence="2" type="ORF">LIN78_01275</name>
</gene>
<accession>A0ABS8D2H4</accession>
<keyword evidence="3" id="KW-1185">Reference proteome</keyword>
<sequence>MTEFSECFPPVTQRNTKVLVLGSLPGAISLSQQQYYAHPRNHFWPIIAEIILPEILPTNYPERLSALLSAQIGLWDVVAKAQRKGSLDNDIREATHNSLGGLIETLPALKLVVFNGKTAGKAASQLPEGLAHLVLPSTSPAYTLPFKEKLAAWLAIKDYL</sequence>
<name>A0ABS8D2H4_9NEIS</name>
<evidence type="ECO:0000313" key="3">
    <source>
        <dbReference type="Proteomes" id="UP001165395"/>
    </source>
</evidence>
<dbReference type="InterPro" id="IPR026353">
    <property type="entry name" value="Hypoxan-DNA_Glyclase"/>
</dbReference>
<evidence type="ECO:0000259" key="1">
    <source>
        <dbReference type="SMART" id="SM00986"/>
    </source>
</evidence>
<dbReference type="SUPFAM" id="SSF52141">
    <property type="entry name" value="Uracil-DNA glycosylase-like"/>
    <property type="match status" value="1"/>
</dbReference>
<dbReference type="SMART" id="SM00987">
    <property type="entry name" value="UreE_C"/>
    <property type="match status" value="1"/>
</dbReference>